<proteinExistence type="predicted"/>
<protein>
    <submittedName>
        <fullName evidence="1">Uncharacterized protein</fullName>
    </submittedName>
</protein>
<reference evidence="1 2" key="1">
    <citation type="journal article" date="2019" name="Commun. Biol.">
        <title>The bagworm genome reveals a unique fibroin gene that provides high tensile strength.</title>
        <authorList>
            <person name="Kono N."/>
            <person name="Nakamura H."/>
            <person name="Ohtoshi R."/>
            <person name="Tomita M."/>
            <person name="Numata K."/>
            <person name="Arakawa K."/>
        </authorList>
    </citation>
    <scope>NUCLEOTIDE SEQUENCE [LARGE SCALE GENOMIC DNA]</scope>
</reference>
<sequence length="97" mass="10992">MHPVSLTGTSQLAYQRSTYLLALVWRRSLELVACRQVLFILIGPLCELDLYTNLLEKSRNCEASRAKLLLLAAADASPRSGRCTLSVIWEFPWPTFH</sequence>
<accession>A0A4C1Z3B0</accession>
<dbReference type="EMBL" id="BGZK01001603">
    <property type="protein sequence ID" value="GBP83086.1"/>
    <property type="molecule type" value="Genomic_DNA"/>
</dbReference>
<dbReference type="AlphaFoldDB" id="A0A4C1Z3B0"/>
<comment type="caution">
    <text evidence="1">The sequence shown here is derived from an EMBL/GenBank/DDBJ whole genome shotgun (WGS) entry which is preliminary data.</text>
</comment>
<evidence type="ECO:0000313" key="2">
    <source>
        <dbReference type="Proteomes" id="UP000299102"/>
    </source>
</evidence>
<name>A0A4C1Z3B0_EUMVA</name>
<keyword evidence="2" id="KW-1185">Reference proteome</keyword>
<organism evidence="1 2">
    <name type="scientific">Eumeta variegata</name>
    <name type="common">Bagworm moth</name>
    <name type="synonym">Eumeta japonica</name>
    <dbReference type="NCBI Taxonomy" id="151549"/>
    <lineage>
        <taxon>Eukaryota</taxon>
        <taxon>Metazoa</taxon>
        <taxon>Ecdysozoa</taxon>
        <taxon>Arthropoda</taxon>
        <taxon>Hexapoda</taxon>
        <taxon>Insecta</taxon>
        <taxon>Pterygota</taxon>
        <taxon>Neoptera</taxon>
        <taxon>Endopterygota</taxon>
        <taxon>Lepidoptera</taxon>
        <taxon>Glossata</taxon>
        <taxon>Ditrysia</taxon>
        <taxon>Tineoidea</taxon>
        <taxon>Psychidae</taxon>
        <taxon>Oiketicinae</taxon>
        <taxon>Eumeta</taxon>
    </lineage>
</organism>
<evidence type="ECO:0000313" key="1">
    <source>
        <dbReference type="EMBL" id="GBP83086.1"/>
    </source>
</evidence>
<gene>
    <name evidence="1" type="ORF">EVAR_70139_1</name>
</gene>
<dbReference type="Proteomes" id="UP000299102">
    <property type="component" value="Unassembled WGS sequence"/>
</dbReference>